<proteinExistence type="predicted"/>
<dbReference type="Proteomes" id="UP000289856">
    <property type="component" value="Chromosome"/>
</dbReference>
<dbReference type="RefSeq" id="WP_130615566.1">
    <property type="nucleotide sequence ID" value="NZ_AP019400.1"/>
</dbReference>
<dbReference type="OrthoDB" id="9793324at2"/>
<evidence type="ECO:0000313" key="2">
    <source>
        <dbReference type="Proteomes" id="UP000289856"/>
    </source>
</evidence>
<dbReference type="KEGG" id="cohn:KCTCHS21_56400"/>
<dbReference type="InterPro" id="IPR014202">
    <property type="entry name" value="Spore_II_R"/>
</dbReference>
<name>A0A3T1DDK7_9BACL</name>
<reference evidence="1 2" key="1">
    <citation type="submission" date="2019-01" db="EMBL/GenBank/DDBJ databases">
        <title>Complete genome sequence of Cohnella hallensis HS21 isolated from Korean fir (Abies koreana) rhizospheric soil.</title>
        <authorList>
            <person name="Jiang L."/>
            <person name="Kang S.W."/>
            <person name="Kim S."/>
            <person name="Jung J."/>
            <person name="Kim C.Y."/>
            <person name="Kim D.H."/>
            <person name="Kim S.W."/>
            <person name="Lee J."/>
        </authorList>
    </citation>
    <scope>NUCLEOTIDE SEQUENCE [LARGE SCALE GENOMIC DNA]</scope>
    <source>
        <strain evidence="1 2">HS21</strain>
    </source>
</reference>
<dbReference type="EMBL" id="AP019400">
    <property type="protein sequence ID" value="BBI36241.1"/>
    <property type="molecule type" value="Genomic_DNA"/>
</dbReference>
<keyword evidence="2" id="KW-1185">Reference proteome</keyword>
<accession>A0A3T1DDK7</accession>
<sequence>MRFSHHSHSFFFRTISQITMMFFALFLGITALIGQFASANTSQLIPDDAIRIRIIGNSDSESDQTFKYNVRDDVAAFIESWGQMPGSHDEARNLIKARLPEIQQLVDKKLRENGISYGGVVELAKVPFPEKMFDSAKYAAGDYEALRITLGEGAGANWWCVLFPPLCLTAATAADDDKASEVQIKSLVKTKDQADAKVEEASSAPSEEPKAKFFLWEIIEKLFAFIMSLF</sequence>
<gene>
    <name evidence="1" type="primary">spoIIR</name>
    <name evidence="1" type="ORF">KCTCHS21_56400</name>
</gene>
<protein>
    <submittedName>
        <fullName evidence="1">Stage II sporulation protein R</fullName>
    </submittedName>
</protein>
<organism evidence="1 2">
    <name type="scientific">Cohnella abietis</name>
    <dbReference type="NCBI Taxonomy" id="2507935"/>
    <lineage>
        <taxon>Bacteria</taxon>
        <taxon>Bacillati</taxon>
        <taxon>Bacillota</taxon>
        <taxon>Bacilli</taxon>
        <taxon>Bacillales</taxon>
        <taxon>Paenibacillaceae</taxon>
        <taxon>Cohnella</taxon>
    </lineage>
</organism>
<dbReference type="Pfam" id="PF09551">
    <property type="entry name" value="Spore_II_R"/>
    <property type="match status" value="1"/>
</dbReference>
<evidence type="ECO:0000313" key="1">
    <source>
        <dbReference type="EMBL" id="BBI36241.1"/>
    </source>
</evidence>
<dbReference type="AlphaFoldDB" id="A0A3T1DDK7"/>